<dbReference type="SMART" id="SM01100">
    <property type="entry name" value="CRAL_TRIO_N"/>
    <property type="match status" value="1"/>
</dbReference>
<dbReference type="InterPro" id="IPR011074">
    <property type="entry name" value="CRAL/TRIO_N_dom"/>
</dbReference>
<accession>A0A9P7ZUP6</accession>
<sequence>MATQTMTATEAPDTTTLQVVDIDSSAELTKSEQLKMQEAWLHLLRLCGTSVAHDTAPELTAHLTSMLTNKSPESFRETLWNFILAEHPDAPVLRFMRARKWDVRQAMEMLVSALNWRDERRIDHDIIGKGESVGLQSEMSKDDQGFISQYQSGKSYVRGADKEGRPLYVIKVRLHDPKNQTSEAMENYVLHNIESIKTMLSFPNDKACLIFDLTGFGLKNMDFHVVKFLVTVFEARYPETLGLVLIHKAPFVFWGIWSIIKGWLDPVIASKINFTSSTKDLLKFVDKDQLHCSYGGDDTWEYKYIDPVPGENERMEQVEKRNEVRGDRDELAKQFEQATLSWLSKEPHSEEWKQLNDSRRAIASQLRSNYWTLDPYIRARSYYHRSGMIGASGEVDFKAAK</sequence>
<dbReference type="SUPFAM" id="SSF52087">
    <property type="entry name" value="CRAL/TRIO domain"/>
    <property type="match status" value="1"/>
</dbReference>
<dbReference type="RefSeq" id="XP_046122340.1">
    <property type="nucleotide sequence ID" value="XM_046262700.1"/>
</dbReference>
<proteinExistence type="predicted"/>
<dbReference type="InterPro" id="IPR036865">
    <property type="entry name" value="CRAL-TRIO_dom_sf"/>
</dbReference>
<dbReference type="GeneID" id="70293603"/>
<keyword evidence="3" id="KW-1185">Reference proteome</keyword>
<evidence type="ECO:0000313" key="3">
    <source>
        <dbReference type="Proteomes" id="UP000887229"/>
    </source>
</evidence>
<dbReference type="CDD" id="cd00170">
    <property type="entry name" value="SEC14"/>
    <property type="match status" value="1"/>
</dbReference>
<dbReference type="Gene3D" id="3.40.525.10">
    <property type="entry name" value="CRAL-TRIO lipid binding domain"/>
    <property type="match status" value="1"/>
</dbReference>
<dbReference type="PROSITE" id="PS50191">
    <property type="entry name" value="CRAL_TRIO"/>
    <property type="match status" value="1"/>
</dbReference>
<reference evidence="2" key="1">
    <citation type="journal article" date="2021" name="IMA Fungus">
        <title>Genomic characterization of three marine fungi, including Emericellopsis atlantica sp. nov. with signatures of a generalist lifestyle and marine biomass degradation.</title>
        <authorList>
            <person name="Hagestad O.C."/>
            <person name="Hou L."/>
            <person name="Andersen J.H."/>
            <person name="Hansen E.H."/>
            <person name="Altermark B."/>
            <person name="Li C."/>
            <person name="Kuhnert E."/>
            <person name="Cox R.J."/>
            <person name="Crous P.W."/>
            <person name="Spatafora J.W."/>
            <person name="Lail K."/>
            <person name="Amirebrahimi M."/>
            <person name="Lipzen A."/>
            <person name="Pangilinan J."/>
            <person name="Andreopoulos W."/>
            <person name="Hayes R.D."/>
            <person name="Ng V."/>
            <person name="Grigoriev I.V."/>
            <person name="Jackson S.A."/>
            <person name="Sutton T.D.S."/>
            <person name="Dobson A.D.W."/>
            <person name="Rama T."/>
        </authorList>
    </citation>
    <scope>NUCLEOTIDE SEQUENCE</scope>
    <source>
        <strain evidence="2">TS7</strain>
    </source>
</reference>
<dbReference type="InterPro" id="IPR052432">
    <property type="entry name" value="PITP/CRAL-TRIO"/>
</dbReference>
<dbReference type="InterPro" id="IPR001251">
    <property type="entry name" value="CRAL-TRIO_dom"/>
</dbReference>
<dbReference type="InterPro" id="IPR036273">
    <property type="entry name" value="CRAL/TRIO_N_dom_sf"/>
</dbReference>
<gene>
    <name evidence="2" type="ORF">F5Z01DRAFT_643187</name>
</gene>
<evidence type="ECO:0000313" key="2">
    <source>
        <dbReference type="EMBL" id="KAG9258416.1"/>
    </source>
</evidence>
<comment type="caution">
    <text evidence="2">The sequence shown here is derived from an EMBL/GenBank/DDBJ whole genome shotgun (WGS) entry which is preliminary data.</text>
</comment>
<dbReference type="Pfam" id="PF03765">
    <property type="entry name" value="CRAL_TRIO_N"/>
    <property type="match status" value="1"/>
</dbReference>
<evidence type="ECO:0000259" key="1">
    <source>
        <dbReference type="PROSITE" id="PS50191"/>
    </source>
</evidence>
<name>A0A9P7ZUP6_9HYPO</name>
<dbReference type="SUPFAM" id="SSF46938">
    <property type="entry name" value="CRAL/TRIO N-terminal domain"/>
    <property type="match status" value="1"/>
</dbReference>
<dbReference type="Pfam" id="PF00650">
    <property type="entry name" value="CRAL_TRIO"/>
    <property type="match status" value="1"/>
</dbReference>
<dbReference type="AlphaFoldDB" id="A0A9P7ZUP6"/>
<dbReference type="EMBL" id="MU251243">
    <property type="protein sequence ID" value="KAG9258416.1"/>
    <property type="molecule type" value="Genomic_DNA"/>
</dbReference>
<organism evidence="2 3">
    <name type="scientific">Emericellopsis atlantica</name>
    <dbReference type="NCBI Taxonomy" id="2614577"/>
    <lineage>
        <taxon>Eukaryota</taxon>
        <taxon>Fungi</taxon>
        <taxon>Dikarya</taxon>
        <taxon>Ascomycota</taxon>
        <taxon>Pezizomycotina</taxon>
        <taxon>Sordariomycetes</taxon>
        <taxon>Hypocreomycetidae</taxon>
        <taxon>Hypocreales</taxon>
        <taxon>Bionectriaceae</taxon>
        <taxon>Emericellopsis</taxon>
    </lineage>
</organism>
<dbReference type="SMART" id="SM00516">
    <property type="entry name" value="SEC14"/>
    <property type="match status" value="1"/>
</dbReference>
<dbReference type="PANTHER" id="PTHR46590:SF1">
    <property type="entry name" value="PHOSPHATIDYLINOSITOL TRANSFER PROTEIN CSR1"/>
    <property type="match status" value="1"/>
</dbReference>
<protein>
    <submittedName>
        <fullName evidence="2">CRAL-TRIO domain-containing protein</fullName>
    </submittedName>
</protein>
<dbReference type="PANTHER" id="PTHR46590">
    <property type="entry name" value="PHOSPHATIDYLINOSITOL TRANSFER PROTEIN CSR1-RELATED"/>
    <property type="match status" value="1"/>
</dbReference>
<dbReference type="Proteomes" id="UP000887229">
    <property type="component" value="Unassembled WGS sequence"/>
</dbReference>
<dbReference type="OrthoDB" id="43460at2759"/>
<feature type="domain" description="CRAL-TRIO" evidence="1">
    <location>
        <begin position="143"/>
        <end position="302"/>
    </location>
</feature>